<evidence type="ECO:0000313" key="2">
    <source>
        <dbReference type="EMBL" id="BBZ39684.1"/>
    </source>
</evidence>
<proteinExistence type="predicted"/>
<evidence type="ECO:0000256" key="1">
    <source>
        <dbReference type="SAM" id="MobiDB-lite"/>
    </source>
</evidence>
<dbReference type="Proteomes" id="UP000467385">
    <property type="component" value="Chromosome"/>
</dbReference>
<reference evidence="2 3" key="1">
    <citation type="journal article" date="2019" name="Emerg. Microbes Infect.">
        <title>Comprehensive subspecies identification of 175 nontuberculous mycobacteria species based on 7547 genomic profiles.</title>
        <authorList>
            <person name="Matsumoto Y."/>
            <person name="Kinjo T."/>
            <person name="Motooka D."/>
            <person name="Nabeya D."/>
            <person name="Jung N."/>
            <person name="Uechi K."/>
            <person name="Horii T."/>
            <person name="Iida T."/>
            <person name="Fujita J."/>
            <person name="Nakamura S."/>
        </authorList>
    </citation>
    <scope>NUCLEOTIDE SEQUENCE [LARGE SCALE GENOMIC DNA]</scope>
    <source>
        <strain evidence="2 3">JCM 14738</strain>
    </source>
</reference>
<accession>A0A7I7YEK5</accession>
<organism evidence="2 3">
    <name type="scientific">Mycobacterium conspicuum</name>
    <dbReference type="NCBI Taxonomy" id="44010"/>
    <lineage>
        <taxon>Bacteria</taxon>
        <taxon>Bacillati</taxon>
        <taxon>Actinomycetota</taxon>
        <taxon>Actinomycetes</taxon>
        <taxon>Mycobacteriales</taxon>
        <taxon>Mycobacteriaceae</taxon>
        <taxon>Mycobacterium</taxon>
    </lineage>
</organism>
<dbReference type="EMBL" id="AP022613">
    <property type="protein sequence ID" value="BBZ39684.1"/>
    <property type="molecule type" value="Genomic_DNA"/>
</dbReference>
<protein>
    <submittedName>
        <fullName evidence="2">Uncharacterized protein</fullName>
    </submittedName>
</protein>
<feature type="region of interest" description="Disordered" evidence="1">
    <location>
        <begin position="70"/>
        <end position="98"/>
    </location>
</feature>
<gene>
    <name evidence="2" type="ORF">MCNS_27470</name>
</gene>
<evidence type="ECO:0000313" key="3">
    <source>
        <dbReference type="Proteomes" id="UP000467385"/>
    </source>
</evidence>
<sequence length="118" mass="12507">MEAAAAEWAALRSELMVAKSAAAAVISSGAALTNDMSVHLTNKPSFCPPGQDETSLERDLGRLVAFRRKRVTPDPGGRVGPSALQTSPEASNTQLTSPDARFSKWFGGAKATRLFMSQ</sequence>
<dbReference type="AlphaFoldDB" id="A0A7I7YEK5"/>
<feature type="compositionally biased region" description="Polar residues" evidence="1">
    <location>
        <begin position="83"/>
        <end position="97"/>
    </location>
</feature>
<keyword evidence="3" id="KW-1185">Reference proteome</keyword>
<name>A0A7I7YEK5_9MYCO</name>